<keyword evidence="4" id="KW-1003">Cell membrane</keyword>
<feature type="transmembrane region" description="Helical" evidence="8">
    <location>
        <begin position="53"/>
        <end position="78"/>
    </location>
</feature>
<dbReference type="GO" id="GO:0042910">
    <property type="term" value="F:xenobiotic transmembrane transporter activity"/>
    <property type="evidence" value="ECO:0007669"/>
    <property type="project" value="InterPro"/>
</dbReference>
<evidence type="ECO:0000256" key="4">
    <source>
        <dbReference type="ARBA" id="ARBA00022475"/>
    </source>
</evidence>
<sequence length="447" mass="46104">MSPRPAALRRHPADREILRLALPALGALVAEPLFLIADSAIVGRLGTPELAGLGVAAAVLSTLVNVSIFLAYGTTAAVARMLGANNLAGALRSGIDGCWLAILIGLGTLAVGWPLTPWIVARFGPAADVAEHAQTYLQISLLGIPPMLLVLAATGVLRGLQDTRTPLYVAAGGAISNVFLNVVLVHGLGLGIAGSAIGTVVAQTAMATAFITVVARAARRHEVSLWPHWPGVGRSFGAGVPLIVRTAAMRVALIITTVVATDLGTAELAAHQVAFTTWTLLALILDAVAIAAQALVGKALGSGDAQAARSITRRMIQWGVLSGLALTAVVLAVGSVYARIFTEDPEVRTILITALVVAAALQPLAGWVFVLDGVLIGAGDGRYLAWASVVSVIIFLPAAFAVMLLNLSGTSGIAALWGAIGLWTLARLITLEVRHRRGTWAVTGAIR</sequence>
<comment type="subcellular location">
    <subcellularLocation>
        <location evidence="1">Cell membrane</location>
        <topology evidence="1">Multi-pass membrane protein</topology>
    </subcellularLocation>
</comment>
<protein>
    <submittedName>
        <fullName evidence="9">MATE family efflux transporter</fullName>
    </submittedName>
</protein>
<evidence type="ECO:0000256" key="1">
    <source>
        <dbReference type="ARBA" id="ARBA00004651"/>
    </source>
</evidence>
<dbReference type="RefSeq" id="WP_163818274.1">
    <property type="nucleotide sequence ID" value="NZ_JAAGOB010000004.1"/>
</dbReference>
<comment type="caution">
    <text evidence="9">The sequence shown here is derived from an EMBL/GenBank/DDBJ whole genome shotgun (WGS) entry which is preliminary data.</text>
</comment>
<evidence type="ECO:0000256" key="7">
    <source>
        <dbReference type="ARBA" id="ARBA00023136"/>
    </source>
</evidence>
<dbReference type="NCBIfam" id="TIGR00797">
    <property type="entry name" value="matE"/>
    <property type="match status" value="1"/>
</dbReference>
<dbReference type="PIRSF" id="PIRSF006603">
    <property type="entry name" value="DinF"/>
    <property type="match status" value="1"/>
</dbReference>
<name>A0A6N9YKK5_9ACTN</name>
<dbReference type="PANTHER" id="PTHR42893:SF46">
    <property type="entry name" value="PROTEIN DETOXIFICATION 44, CHLOROPLASTIC"/>
    <property type="match status" value="1"/>
</dbReference>
<gene>
    <name evidence="9" type="ORF">G1H11_09275</name>
</gene>
<feature type="transmembrane region" description="Helical" evidence="8">
    <location>
        <begin position="350"/>
        <end position="371"/>
    </location>
</feature>
<keyword evidence="5 8" id="KW-0812">Transmembrane</keyword>
<feature type="transmembrane region" description="Helical" evidence="8">
    <location>
        <begin position="383"/>
        <end position="405"/>
    </location>
</feature>
<evidence type="ECO:0000256" key="6">
    <source>
        <dbReference type="ARBA" id="ARBA00022989"/>
    </source>
</evidence>
<evidence type="ECO:0000313" key="9">
    <source>
        <dbReference type="EMBL" id="NED95504.1"/>
    </source>
</evidence>
<keyword evidence="6 8" id="KW-1133">Transmembrane helix</keyword>
<feature type="transmembrane region" description="Helical" evidence="8">
    <location>
        <begin position="98"/>
        <end position="116"/>
    </location>
</feature>
<keyword evidence="10" id="KW-1185">Reference proteome</keyword>
<feature type="transmembrane region" description="Helical" evidence="8">
    <location>
        <begin position="192"/>
        <end position="215"/>
    </location>
</feature>
<feature type="transmembrane region" description="Helical" evidence="8">
    <location>
        <begin position="20"/>
        <end position="41"/>
    </location>
</feature>
<dbReference type="CDD" id="cd13136">
    <property type="entry name" value="MATE_DinF_like"/>
    <property type="match status" value="1"/>
</dbReference>
<dbReference type="InterPro" id="IPR044644">
    <property type="entry name" value="DinF-like"/>
</dbReference>
<dbReference type="PANTHER" id="PTHR42893">
    <property type="entry name" value="PROTEIN DETOXIFICATION 44, CHLOROPLASTIC-RELATED"/>
    <property type="match status" value="1"/>
</dbReference>
<dbReference type="AlphaFoldDB" id="A0A6N9YKK5"/>
<feature type="transmembrane region" description="Helical" evidence="8">
    <location>
        <begin position="273"/>
        <end position="297"/>
    </location>
</feature>
<dbReference type="GO" id="GO:0005886">
    <property type="term" value="C:plasma membrane"/>
    <property type="evidence" value="ECO:0007669"/>
    <property type="project" value="UniProtKB-SubCell"/>
</dbReference>
<feature type="transmembrane region" description="Helical" evidence="8">
    <location>
        <begin position="136"/>
        <end position="160"/>
    </location>
</feature>
<comment type="similarity">
    <text evidence="2">Belongs to the multi antimicrobial extrusion (MATE) (TC 2.A.66.1) family.</text>
</comment>
<dbReference type="InterPro" id="IPR048279">
    <property type="entry name" value="MdtK-like"/>
</dbReference>
<feature type="transmembrane region" description="Helical" evidence="8">
    <location>
        <begin position="411"/>
        <end position="429"/>
    </location>
</feature>
<dbReference type="InterPro" id="IPR002528">
    <property type="entry name" value="MATE_fam"/>
</dbReference>
<organism evidence="9 10">
    <name type="scientific">Phytoactinopolyspora alkaliphila</name>
    <dbReference type="NCBI Taxonomy" id="1783498"/>
    <lineage>
        <taxon>Bacteria</taxon>
        <taxon>Bacillati</taxon>
        <taxon>Actinomycetota</taxon>
        <taxon>Actinomycetes</taxon>
        <taxon>Jiangellales</taxon>
        <taxon>Jiangellaceae</taxon>
        <taxon>Phytoactinopolyspora</taxon>
    </lineage>
</organism>
<proteinExistence type="inferred from homology"/>
<dbReference type="GO" id="GO:0015297">
    <property type="term" value="F:antiporter activity"/>
    <property type="evidence" value="ECO:0007669"/>
    <property type="project" value="InterPro"/>
</dbReference>
<accession>A0A6N9YKK5</accession>
<dbReference type="Pfam" id="PF01554">
    <property type="entry name" value="MatE"/>
    <property type="match status" value="2"/>
</dbReference>
<keyword evidence="7 8" id="KW-0472">Membrane</keyword>
<evidence type="ECO:0000256" key="2">
    <source>
        <dbReference type="ARBA" id="ARBA00010199"/>
    </source>
</evidence>
<evidence type="ECO:0000256" key="3">
    <source>
        <dbReference type="ARBA" id="ARBA00022448"/>
    </source>
</evidence>
<evidence type="ECO:0000313" key="10">
    <source>
        <dbReference type="Proteomes" id="UP000469185"/>
    </source>
</evidence>
<reference evidence="9 10" key="1">
    <citation type="submission" date="2020-02" db="EMBL/GenBank/DDBJ databases">
        <authorList>
            <person name="Li X.-J."/>
            <person name="Feng X.-M."/>
        </authorList>
    </citation>
    <scope>NUCLEOTIDE SEQUENCE [LARGE SCALE GENOMIC DNA]</scope>
    <source>
        <strain evidence="9 10">CGMCC 4.7225</strain>
    </source>
</reference>
<dbReference type="EMBL" id="JAAGOB010000004">
    <property type="protein sequence ID" value="NED95504.1"/>
    <property type="molecule type" value="Genomic_DNA"/>
</dbReference>
<dbReference type="Proteomes" id="UP000469185">
    <property type="component" value="Unassembled WGS sequence"/>
</dbReference>
<keyword evidence="3" id="KW-0813">Transport</keyword>
<evidence type="ECO:0000256" key="8">
    <source>
        <dbReference type="SAM" id="Phobius"/>
    </source>
</evidence>
<evidence type="ECO:0000256" key="5">
    <source>
        <dbReference type="ARBA" id="ARBA00022692"/>
    </source>
</evidence>
<feature type="transmembrane region" description="Helical" evidence="8">
    <location>
        <begin position="167"/>
        <end position="186"/>
    </location>
</feature>
<feature type="transmembrane region" description="Helical" evidence="8">
    <location>
        <begin position="318"/>
        <end position="338"/>
    </location>
</feature>